<protein>
    <recommendedName>
        <fullName evidence="4 9">Dihydrofolate reductase</fullName>
        <ecNumber evidence="3 9">1.5.1.3</ecNumber>
    </recommendedName>
</protein>
<evidence type="ECO:0000256" key="4">
    <source>
        <dbReference type="ARBA" id="ARBA00018886"/>
    </source>
</evidence>
<comment type="caution">
    <text evidence="12">The sequence shown here is derived from an EMBL/GenBank/DDBJ whole genome shotgun (WGS) entry which is preliminary data.</text>
</comment>
<proteinExistence type="inferred from homology"/>
<dbReference type="GO" id="GO:0046452">
    <property type="term" value="P:dihydrofolate metabolic process"/>
    <property type="evidence" value="ECO:0007669"/>
    <property type="project" value="TreeGrafter"/>
</dbReference>
<dbReference type="InterPro" id="IPR012259">
    <property type="entry name" value="DHFR"/>
</dbReference>
<dbReference type="SUPFAM" id="SSF53597">
    <property type="entry name" value="Dihydrofolate reductase-like"/>
    <property type="match status" value="1"/>
</dbReference>
<comment type="catalytic activity">
    <reaction evidence="9">
        <text>(6S)-5,6,7,8-tetrahydrofolate + NADP(+) = 7,8-dihydrofolate + NADPH + H(+)</text>
        <dbReference type="Rhea" id="RHEA:15009"/>
        <dbReference type="ChEBI" id="CHEBI:15378"/>
        <dbReference type="ChEBI" id="CHEBI:57451"/>
        <dbReference type="ChEBI" id="CHEBI:57453"/>
        <dbReference type="ChEBI" id="CHEBI:57783"/>
        <dbReference type="ChEBI" id="CHEBI:58349"/>
        <dbReference type="EC" id="1.5.1.3"/>
    </reaction>
</comment>
<evidence type="ECO:0000256" key="6">
    <source>
        <dbReference type="ARBA" id="ARBA00022857"/>
    </source>
</evidence>
<name>A0A4R8SQ16_9MYCO</name>
<dbReference type="PANTHER" id="PTHR48069">
    <property type="entry name" value="DIHYDROFOLATE REDUCTASE"/>
    <property type="match status" value="1"/>
</dbReference>
<dbReference type="RefSeq" id="WP_134086548.1">
    <property type="nucleotide sequence ID" value="NZ_PECL01000012.1"/>
</dbReference>
<evidence type="ECO:0000256" key="1">
    <source>
        <dbReference type="ARBA" id="ARBA00004903"/>
    </source>
</evidence>
<evidence type="ECO:0000256" key="9">
    <source>
        <dbReference type="PIRNR" id="PIRNR000194"/>
    </source>
</evidence>
<dbReference type="PRINTS" id="PR00070">
    <property type="entry name" value="DHFR"/>
</dbReference>
<dbReference type="GO" id="GO:0006730">
    <property type="term" value="P:one-carbon metabolic process"/>
    <property type="evidence" value="ECO:0007669"/>
    <property type="project" value="UniProtKB-KW"/>
</dbReference>
<feature type="domain" description="DHFR" evidence="11">
    <location>
        <begin position="4"/>
        <end position="165"/>
    </location>
</feature>
<dbReference type="FunFam" id="3.40.430.10:FF:000001">
    <property type="entry name" value="Dihydrofolate reductase"/>
    <property type="match status" value="1"/>
</dbReference>
<evidence type="ECO:0000259" key="11">
    <source>
        <dbReference type="PROSITE" id="PS51330"/>
    </source>
</evidence>
<evidence type="ECO:0000256" key="7">
    <source>
        <dbReference type="ARBA" id="ARBA00023002"/>
    </source>
</evidence>
<evidence type="ECO:0000313" key="13">
    <source>
        <dbReference type="Proteomes" id="UP000294604"/>
    </source>
</evidence>
<dbReference type="PROSITE" id="PS00075">
    <property type="entry name" value="DHFR_1"/>
    <property type="match status" value="1"/>
</dbReference>
<gene>
    <name evidence="12" type="primary">folA</name>
    <name evidence="12" type="ORF">CCUG60884_03944</name>
</gene>
<comment type="similarity">
    <text evidence="2 9 10">Belongs to the dihydrofolate reductase family.</text>
</comment>
<dbReference type="EMBL" id="PECL01000012">
    <property type="protein sequence ID" value="TEA01195.1"/>
    <property type="molecule type" value="Genomic_DNA"/>
</dbReference>
<dbReference type="InterPro" id="IPR001796">
    <property type="entry name" value="DHFR_dom"/>
</dbReference>
<evidence type="ECO:0000313" key="12">
    <source>
        <dbReference type="EMBL" id="TEA01195.1"/>
    </source>
</evidence>
<dbReference type="GO" id="GO:0070401">
    <property type="term" value="F:NADP+ binding"/>
    <property type="evidence" value="ECO:0007669"/>
    <property type="project" value="UniProtKB-ARBA"/>
</dbReference>
<evidence type="ECO:0000256" key="10">
    <source>
        <dbReference type="RuleBase" id="RU004474"/>
    </source>
</evidence>
<dbReference type="PANTHER" id="PTHR48069:SF3">
    <property type="entry name" value="DIHYDROFOLATE REDUCTASE"/>
    <property type="match status" value="1"/>
</dbReference>
<dbReference type="GO" id="GO:0004146">
    <property type="term" value="F:dihydrofolate reductase activity"/>
    <property type="evidence" value="ECO:0007669"/>
    <property type="project" value="UniProtKB-EC"/>
</dbReference>
<dbReference type="CDD" id="cd00209">
    <property type="entry name" value="DHFR"/>
    <property type="match status" value="1"/>
</dbReference>
<dbReference type="GO" id="GO:0046655">
    <property type="term" value="P:folic acid metabolic process"/>
    <property type="evidence" value="ECO:0007669"/>
    <property type="project" value="TreeGrafter"/>
</dbReference>
<evidence type="ECO:0000256" key="3">
    <source>
        <dbReference type="ARBA" id="ARBA00012856"/>
    </source>
</evidence>
<dbReference type="UniPathway" id="UPA00077">
    <property type="reaction ID" value="UER00158"/>
</dbReference>
<dbReference type="AlphaFoldDB" id="A0A4R8SQ16"/>
<organism evidence="12 13">
    <name type="scientific">Mycobacteroides salmoniphilum</name>
    <dbReference type="NCBI Taxonomy" id="404941"/>
    <lineage>
        <taxon>Bacteria</taxon>
        <taxon>Bacillati</taxon>
        <taxon>Actinomycetota</taxon>
        <taxon>Actinomycetes</taxon>
        <taxon>Mycobacteriales</taxon>
        <taxon>Mycobacteriaceae</taxon>
        <taxon>Mycobacteroides</taxon>
    </lineage>
</organism>
<dbReference type="STRING" id="404941.GCA_002013645_03979"/>
<evidence type="ECO:0000256" key="5">
    <source>
        <dbReference type="ARBA" id="ARBA00022563"/>
    </source>
</evidence>
<sequence length="168" mass="18100" precursor="true">MTGTIGLIWAQSRDGVIGADGAIPWRLPEDQTRFKAITMGHTVIMGRKTWESLPSSVRPLPGRPNIVLTRDALFEPDGALAVGCLDAALAASDEAPWVIGGGEIYRLFLPLAQRCEVTVVDADVPGDALAPELDESWVVEGCAGDKSDWQTSASGLRYQFLSYRKADV</sequence>
<keyword evidence="5 9" id="KW-0554">One-carbon metabolism</keyword>
<evidence type="ECO:0000256" key="2">
    <source>
        <dbReference type="ARBA" id="ARBA00009539"/>
    </source>
</evidence>
<accession>A0A4R8SQ16</accession>
<keyword evidence="7 9" id="KW-0560">Oxidoreductase</keyword>
<dbReference type="Pfam" id="PF00186">
    <property type="entry name" value="DHFR_1"/>
    <property type="match status" value="1"/>
</dbReference>
<dbReference type="Proteomes" id="UP000294604">
    <property type="component" value="Unassembled WGS sequence"/>
</dbReference>
<keyword evidence="6 9" id="KW-0521">NADP</keyword>
<dbReference type="GO" id="GO:0005829">
    <property type="term" value="C:cytosol"/>
    <property type="evidence" value="ECO:0007669"/>
    <property type="project" value="TreeGrafter"/>
</dbReference>
<reference evidence="12 13" key="1">
    <citation type="journal article" date="2019" name="Sci. Rep.">
        <title>Extended insight into the Mycobacterium chelonae-abscessus complex through whole genome sequencing of Mycobacterium salmoniphilum outbreak and Mycobacterium salmoniphilum-like strains.</title>
        <authorList>
            <person name="Behra P.R.K."/>
            <person name="Das S."/>
            <person name="Pettersson B.M.F."/>
            <person name="Shirreff L."/>
            <person name="DuCote T."/>
            <person name="Jacobsson K.G."/>
            <person name="Ennis D.G."/>
            <person name="Kirsebom L.A."/>
        </authorList>
    </citation>
    <scope>NUCLEOTIDE SEQUENCE [LARGE SCALE GENOMIC DNA]</scope>
    <source>
        <strain evidence="12 13">CCUG 60884</strain>
    </source>
</reference>
<dbReference type="PIRSF" id="PIRSF000194">
    <property type="entry name" value="DHFR"/>
    <property type="match status" value="1"/>
</dbReference>
<dbReference type="InterPro" id="IPR024072">
    <property type="entry name" value="DHFR-like_dom_sf"/>
</dbReference>
<comment type="function">
    <text evidence="8 9">Key enzyme in folate metabolism. Catalyzes an essential reaction for de novo glycine and purine synthesis, and for DNA precursor synthesis.</text>
</comment>
<dbReference type="PROSITE" id="PS51330">
    <property type="entry name" value="DHFR_2"/>
    <property type="match status" value="1"/>
</dbReference>
<dbReference type="GO" id="GO:0046654">
    <property type="term" value="P:tetrahydrofolate biosynthetic process"/>
    <property type="evidence" value="ECO:0007669"/>
    <property type="project" value="UniProtKB-UniPathway"/>
</dbReference>
<dbReference type="Gene3D" id="3.40.430.10">
    <property type="entry name" value="Dihydrofolate Reductase, subunit A"/>
    <property type="match status" value="1"/>
</dbReference>
<comment type="pathway">
    <text evidence="1 9">Cofactor biosynthesis; tetrahydrofolate biosynthesis; 5,6,7,8-tetrahydrofolate from 7,8-dihydrofolate: step 1/1.</text>
</comment>
<dbReference type="EC" id="1.5.1.3" evidence="3 9"/>
<evidence type="ECO:0000256" key="8">
    <source>
        <dbReference type="ARBA" id="ARBA00025067"/>
    </source>
</evidence>
<dbReference type="InterPro" id="IPR017925">
    <property type="entry name" value="DHFR_CS"/>
</dbReference>